<evidence type="ECO:0000313" key="3">
    <source>
        <dbReference type="Proteomes" id="UP000019132"/>
    </source>
</evidence>
<proteinExistence type="predicted"/>
<protein>
    <recommendedName>
        <fullName evidence="4">BZIP domain-containing protein</fullName>
    </recommendedName>
</protein>
<dbReference type="EnsemblProtists" id="PYU1_T006754">
    <property type="protein sequence ID" value="PYU1_T006754"/>
    <property type="gene ID" value="PYU1_G006741"/>
</dbReference>
<dbReference type="Proteomes" id="UP000019132">
    <property type="component" value="Unassembled WGS sequence"/>
</dbReference>
<feature type="coiled-coil region" evidence="1">
    <location>
        <begin position="140"/>
        <end position="167"/>
    </location>
</feature>
<dbReference type="HOGENOM" id="CLU_034610_2_0_1"/>
<sequence>MASVPSYVDEEDAAMLFFDSVEMNDASTYFPPSPPPSSMQQGCFLMMPHAPSPSHHMDPMSSSAMPLVAKPPLAKSASSSSPLSAVKAQKLTAAKQLLSLDEVEREILRHNAHLPPEAKRKMAKAEFKRLKHCETVRQSRVRKKAERKDLRQVNDELEVMLNKALDEFRKRNNWMEFDEDSLRDVMFKKFVHSIYEVRGLRTESADLKDQLMVYDTLGEHFQRLQDDFKIPDYVKFRHSFGTIHFKPLSDDEAREIMLDSHHQATSFFESMRLAGAANEQEKTMGWTQHQRITPDGRVQFNFTKRIFTIGAEELVEKSWEMYCDFELYHGIYASVQKLEILQTINEDTLLIRRDLQEGATAPIFRTIFLLFRIKLENGYLICFRSHNPEVYVDDEDDPNVQWMDMFYWLMITDPVDGYDLQHSPPQRGRNGQRRGLPGCDVTFGGNLLNHKSAQHATRWKYQIAMALLRWESNAVAPLFALFG</sequence>
<reference evidence="3" key="2">
    <citation type="submission" date="2010-04" db="EMBL/GenBank/DDBJ databases">
        <authorList>
            <person name="Buell R."/>
            <person name="Hamilton J."/>
            <person name="Hostetler J."/>
        </authorList>
    </citation>
    <scope>NUCLEOTIDE SEQUENCE [LARGE SCALE GENOMIC DNA]</scope>
    <source>
        <strain evidence="3">DAOM:BR144</strain>
    </source>
</reference>
<name>K3WP62_GLOUD</name>
<dbReference type="InParanoid" id="K3WP62"/>
<dbReference type="AlphaFoldDB" id="K3WP62"/>
<accession>K3WP62</accession>
<evidence type="ECO:0008006" key="4">
    <source>
        <dbReference type="Google" id="ProtNLM"/>
    </source>
</evidence>
<evidence type="ECO:0000256" key="1">
    <source>
        <dbReference type="SAM" id="Coils"/>
    </source>
</evidence>
<keyword evidence="1" id="KW-0175">Coiled coil</keyword>
<dbReference type="VEuPathDB" id="FungiDB:PYU1_G006741"/>
<reference evidence="2" key="3">
    <citation type="submission" date="2015-02" db="UniProtKB">
        <authorList>
            <consortium name="EnsemblProtists"/>
        </authorList>
    </citation>
    <scope>IDENTIFICATION</scope>
    <source>
        <strain evidence="2">DAOM BR144</strain>
    </source>
</reference>
<dbReference type="OMA" id="YQIAMAL"/>
<reference evidence="3" key="1">
    <citation type="journal article" date="2010" name="Genome Biol.">
        <title>Genome sequence of the necrotrophic plant pathogen Pythium ultimum reveals original pathogenicity mechanisms and effector repertoire.</title>
        <authorList>
            <person name="Levesque C.A."/>
            <person name="Brouwer H."/>
            <person name="Cano L."/>
            <person name="Hamilton J.P."/>
            <person name="Holt C."/>
            <person name="Huitema E."/>
            <person name="Raffaele S."/>
            <person name="Robideau G.P."/>
            <person name="Thines M."/>
            <person name="Win J."/>
            <person name="Zerillo M.M."/>
            <person name="Beakes G.W."/>
            <person name="Boore J.L."/>
            <person name="Busam D."/>
            <person name="Dumas B."/>
            <person name="Ferriera S."/>
            <person name="Fuerstenberg S.I."/>
            <person name="Gachon C.M."/>
            <person name="Gaulin E."/>
            <person name="Govers F."/>
            <person name="Grenville-Briggs L."/>
            <person name="Horner N."/>
            <person name="Hostetler J."/>
            <person name="Jiang R.H."/>
            <person name="Johnson J."/>
            <person name="Krajaejun T."/>
            <person name="Lin H."/>
            <person name="Meijer H.J."/>
            <person name="Moore B."/>
            <person name="Morris P."/>
            <person name="Phuntmart V."/>
            <person name="Puiu D."/>
            <person name="Shetty J."/>
            <person name="Stajich J.E."/>
            <person name="Tripathy S."/>
            <person name="Wawra S."/>
            <person name="van West P."/>
            <person name="Whitty B.R."/>
            <person name="Coutinho P.M."/>
            <person name="Henrissat B."/>
            <person name="Martin F."/>
            <person name="Thomas P.D."/>
            <person name="Tyler B.M."/>
            <person name="De Vries R.P."/>
            <person name="Kamoun S."/>
            <person name="Yandell M."/>
            <person name="Tisserat N."/>
            <person name="Buell C.R."/>
        </authorList>
    </citation>
    <scope>NUCLEOTIDE SEQUENCE</scope>
    <source>
        <strain evidence="3">DAOM:BR144</strain>
    </source>
</reference>
<evidence type="ECO:0000313" key="2">
    <source>
        <dbReference type="EnsemblProtists" id="PYU1_T006754"/>
    </source>
</evidence>
<keyword evidence="3" id="KW-1185">Reference proteome</keyword>
<dbReference type="EMBL" id="GL376635">
    <property type="status" value="NOT_ANNOTATED_CDS"/>
    <property type="molecule type" value="Genomic_DNA"/>
</dbReference>
<organism evidence="2 3">
    <name type="scientific">Globisporangium ultimum (strain ATCC 200006 / CBS 805.95 / DAOM BR144)</name>
    <name type="common">Pythium ultimum</name>
    <dbReference type="NCBI Taxonomy" id="431595"/>
    <lineage>
        <taxon>Eukaryota</taxon>
        <taxon>Sar</taxon>
        <taxon>Stramenopiles</taxon>
        <taxon>Oomycota</taxon>
        <taxon>Peronosporomycetes</taxon>
        <taxon>Pythiales</taxon>
        <taxon>Pythiaceae</taxon>
        <taxon>Globisporangium</taxon>
    </lineage>
</organism>
<dbReference type="eggNOG" id="ENOG502QU2B">
    <property type="taxonomic scope" value="Eukaryota"/>
</dbReference>